<evidence type="ECO:0000313" key="3">
    <source>
        <dbReference type="Proteomes" id="UP000004465"/>
    </source>
</evidence>
<reference evidence="2 3" key="1">
    <citation type="submission" date="2012-07" db="EMBL/GenBank/DDBJ databases">
        <title>The Genome Sequence of Facklamia hominis CCUG 36813.</title>
        <authorList>
            <consortium name="The Broad Institute Genome Sequencing Platform"/>
            <person name="Earl A."/>
            <person name="Ward D."/>
            <person name="Feldgarden M."/>
            <person name="Gevers D."/>
            <person name="Huys G."/>
            <person name="Walker B."/>
            <person name="Young S.K."/>
            <person name="Zeng Q."/>
            <person name="Gargeya S."/>
            <person name="Fitzgerald M."/>
            <person name="Haas B."/>
            <person name="Abouelleil A."/>
            <person name="Alvarado L."/>
            <person name="Arachchi H.M."/>
            <person name="Berlin A.M."/>
            <person name="Chapman S.B."/>
            <person name="Goldberg J."/>
            <person name="Griggs A."/>
            <person name="Gujja S."/>
            <person name="Hansen M."/>
            <person name="Howarth C."/>
            <person name="Imamovic A."/>
            <person name="Larimer J."/>
            <person name="McCowen C."/>
            <person name="Montmayeur A."/>
            <person name="Murphy C."/>
            <person name="Neiman D."/>
            <person name="Pearson M."/>
            <person name="Priest M."/>
            <person name="Roberts A."/>
            <person name="Saif S."/>
            <person name="Shea T."/>
            <person name="Sisk P."/>
            <person name="Sykes S."/>
            <person name="Wortman J."/>
            <person name="Nusbaum C."/>
            <person name="Birren B."/>
        </authorList>
    </citation>
    <scope>NUCLEOTIDE SEQUENCE [LARGE SCALE GENOMIC DNA]</scope>
    <source>
        <strain evidence="2 3">CCUG 36813</strain>
    </source>
</reference>
<dbReference type="OrthoDB" id="9805360at2"/>
<proteinExistence type="predicted"/>
<dbReference type="STRING" id="883111.HMPREF9706_01382"/>
<dbReference type="HOGENOM" id="CLU_091588_1_2_9"/>
<dbReference type="Pfam" id="PF01883">
    <property type="entry name" value="FeS_assembly_P"/>
    <property type="match status" value="1"/>
</dbReference>
<protein>
    <recommendedName>
        <fullName evidence="1">MIP18 family-like domain-containing protein</fullName>
    </recommendedName>
</protein>
<dbReference type="InterPro" id="IPR052339">
    <property type="entry name" value="Fe-S_Maturation_MIP18"/>
</dbReference>
<dbReference type="PATRIC" id="fig|883111.3.peg.1394"/>
<dbReference type="SUPFAM" id="SSF117916">
    <property type="entry name" value="Fe-S cluster assembly (FSCA) domain-like"/>
    <property type="match status" value="1"/>
</dbReference>
<dbReference type="InterPro" id="IPR034904">
    <property type="entry name" value="FSCA_dom_sf"/>
</dbReference>
<gene>
    <name evidence="2" type="ORF">HMPREF9706_01382</name>
</gene>
<feature type="domain" description="MIP18 family-like" evidence="1">
    <location>
        <begin position="63"/>
        <end position="135"/>
    </location>
</feature>
<name>K1LH48_9LACT</name>
<dbReference type="PANTHER" id="PTHR42831">
    <property type="entry name" value="FE-S PROTEIN MATURATION AUXILIARY FACTOR YITW"/>
    <property type="match status" value="1"/>
</dbReference>
<dbReference type="PANTHER" id="PTHR42831:SF1">
    <property type="entry name" value="FE-S PROTEIN MATURATION AUXILIARY FACTOR YITW"/>
    <property type="match status" value="1"/>
</dbReference>
<evidence type="ECO:0000259" key="1">
    <source>
        <dbReference type="Pfam" id="PF01883"/>
    </source>
</evidence>
<organism evidence="2 3">
    <name type="scientific">Facklamia hominis CCUG 36813</name>
    <dbReference type="NCBI Taxonomy" id="883111"/>
    <lineage>
        <taxon>Bacteria</taxon>
        <taxon>Bacillati</taxon>
        <taxon>Bacillota</taxon>
        <taxon>Bacilli</taxon>
        <taxon>Lactobacillales</taxon>
        <taxon>Aerococcaceae</taxon>
        <taxon>Facklamia</taxon>
    </lineage>
</organism>
<dbReference type="InterPro" id="IPR002744">
    <property type="entry name" value="MIP18-like"/>
</dbReference>
<evidence type="ECO:0000313" key="2">
    <source>
        <dbReference type="EMBL" id="EKB53946.1"/>
    </source>
</evidence>
<dbReference type="AlphaFoldDB" id="K1LH48"/>
<dbReference type="EMBL" id="AGZD01000009">
    <property type="protein sequence ID" value="EKB53946.1"/>
    <property type="molecule type" value="Genomic_DNA"/>
</dbReference>
<dbReference type="Proteomes" id="UP000004465">
    <property type="component" value="Unassembled WGS sequence"/>
</dbReference>
<keyword evidence="3" id="KW-1185">Reference proteome</keyword>
<sequence>MKGFKELKDADQGMHQSMQDRLNQQLAANQDQNEAYAAATHSPAFDQKEAFKPLQEVDPSLYEQVLAACQKVEDPELGLDLYNLGLIYDLLYDGRGNLWIKMTLTMPGCPLADVIFDDLSRAQKEIPAIKEVKIELVWSPAWHPERLSRYARMALGFM</sequence>
<accession>K1LH48</accession>
<comment type="caution">
    <text evidence="2">The sequence shown here is derived from an EMBL/GenBank/DDBJ whole genome shotgun (WGS) entry which is preliminary data.</text>
</comment>
<dbReference type="Gene3D" id="3.30.300.130">
    <property type="entry name" value="Fe-S cluster assembly (FSCA)"/>
    <property type="match status" value="1"/>
</dbReference>